<keyword evidence="1" id="KW-1133">Transmembrane helix</keyword>
<feature type="transmembrane region" description="Helical" evidence="1">
    <location>
        <begin position="46"/>
        <end position="72"/>
    </location>
</feature>
<organism evidence="3 4">
    <name type="scientific">Adineta steineri</name>
    <dbReference type="NCBI Taxonomy" id="433720"/>
    <lineage>
        <taxon>Eukaryota</taxon>
        <taxon>Metazoa</taxon>
        <taxon>Spiralia</taxon>
        <taxon>Gnathifera</taxon>
        <taxon>Rotifera</taxon>
        <taxon>Eurotatoria</taxon>
        <taxon>Bdelloidea</taxon>
        <taxon>Adinetida</taxon>
        <taxon>Adinetidae</taxon>
        <taxon>Adineta</taxon>
    </lineage>
</organism>
<dbReference type="EMBL" id="CAJOAZ010016265">
    <property type="protein sequence ID" value="CAF4302789.1"/>
    <property type="molecule type" value="Genomic_DNA"/>
</dbReference>
<evidence type="ECO:0000256" key="1">
    <source>
        <dbReference type="SAM" id="Phobius"/>
    </source>
</evidence>
<evidence type="ECO:0000313" key="2">
    <source>
        <dbReference type="EMBL" id="CAF1513823.1"/>
    </source>
</evidence>
<feature type="transmembrane region" description="Helical" evidence="1">
    <location>
        <begin position="12"/>
        <end position="34"/>
    </location>
</feature>
<comment type="caution">
    <text evidence="3">The sequence shown here is derived from an EMBL/GenBank/DDBJ whole genome shotgun (WGS) entry which is preliminary data.</text>
</comment>
<protein>
    <submittedName>
        <fullName evidence="3">Uncharacterized protein</fullName>
    </submittedName>
</protein>
<accession>A0A820HWT6</accession>
<dbReference type="Proteomes" id="UP000663845">
    <property type="component" value="Unassembled WGS sequence"/>
</dbReference>
<feature type="non-terminal residue" evidence="3">
    <location>
        <position position="91"/>
    </location>
</feature>
<keyword evidence="1" id="KW-0472">Membrane</keyword>
<name>A0A820HWT6_9BILA</name>
<keyword evidence="1" id="KW-0812">Transmembrane</keyword>
<evidence type="ECO:0000313" key="4">
    <source>
        <dbReference type="Proteomes" id="UP000663844"/>
    </source>
</evidence>
<sequence>MGHVSALCRASLFIIPIFTILIGASTTSLFLGIIKYNECPLEPLLPLSLLGFGLIGSICSIFALIFVSSLFFQPSKSINGRTIDSASNFPR</sequence>
<gene>
    <name evidence="2" type="ORF">JYZ213_LOCUS44183</name>
    <name evidence="3" type="ORF">OXD698_LOCUS46191</name>
</gene>
<evidence type="ECO:0000313" key="3">
    <source>
        <dbReference type="EMBL" id="CAF4302789.1"/>
    </source>
</evidence>
<proteinExistence type="predicted"/>
<dbReference type="EMBL" id="CAJNOG010002676">
    <property type="protein sequence ID" value="CAF1513823.1"/>
    <property type="molecule type" value="Genomic_DNA"/>
</dbReference>
<reference evidence="3" key="1">
    <citation type="submission" date="2021-02" db="EMBL/GenBank/DDBJ databases">
        <authorList>
            <person name="Nowell W R."/>
        </authorList>
    </citation>
    <scope>NUCLEOTIDE SEQUENCE</scope>
</reference>
<dbReference type="Proteomes" id="UP000663844">
    <property type="component" value="Unassembled WGS sequence"/>
</dbReference>
<dbReference type="AlphaFoldDB" id="A0A820HWT6"/>